<organism evidence="2 3">
    <name type="scientific">Tanacetum coccineum</name>
    <dbReference type="NCBI Taxonomy" id="301880"/>
    <lineage>
        <taxon>Eukaryota</taxon>
        <taxon>Viridiplantae</taxon>
        <taxon>Streptophyta</taxon>
        <taxon>Embryophyta</taxon>
        <taxon>Tracheophyta</taxon>
        <taxon>Spermatophyta</taxon>
        <taxon>Magnoliopsida</taxon>
        <taxon>eudicotyledons</taxon>
        <taxon>Gunneridae</taxon>
        <taxon>Pentapetalae</taxon>
        <taxon>asterids</taxon>
        <taxon>campanulids</taxon>
        <taxon>Asterales</taxon>
        <taxon>Asteraceae</taxon>
        <taxon>Asteroideae</taxon>
        <taxon>Anthemideae</taxon>
        <taxon>Anthemidinae</taxon>
        <taxon>Tanacetum</taxon>
    </lineage>
</organism>
<comment type="caution">
    <text evidence="2">The sequence shown here is derived from an EMBL/GenBank/DDBJ whole genome shotgun (WGS) entry which is preliminary data.</text>
</comment>
<protein>
    <submittedName>
        <fullName evidence="2">Uncharacterized protein</fullName>
    </submittedName>
</protein>
<dbReference type="Proteomes" id="UP001151760">
    <property type="component" value="Unassembled WGS sequence"/>
</dbReference>
<proteinExistence type="predicted"/>
<evidence type="ECO:0000313" key="2">
    <source>
        <dbReference type="EMBL" id="GJT46039.1"/>
    </source>
</evidence>
<reference evidence="2" key="2">
    <citation type="submission" date="2022-01" db="EMBL/GenBank/DDBJ databases">
        <authorList>
            <person name="Yamashiro T."/>
            <person name="Shiraishi A."/>
            <person name="Satake H."/>
            <person name="Nakayama K."/>
        </authorList>
    </citation>
    <scope>NUCLEOTIDE SEQUENCE</scope>
</reference>
<gene>
    <name evidence="2" type="ORF">Tco_0954754</name>
</gene>
<reference evidence="2" key="1">
    <citation type="journal article" date="2022" name="Int. J. Mol. Sci.">
        <title>Draft Genome of Tanacetum Coccineum: Genomic Comparison of Closely Related Tanacetum-Family Plants.</title>
        <authorList>
            <person name="Yamashiro T."/>
            <person name="Shiraishi A."/>
            <person name="Nakayama K."/>
            <person name="Satake H."/>
        </authorList>
    </citation>
    <scope>NUCLEOTIDE SEQUENCE</scope>
</reference>
<feature type="region of interest" description="Disordered" evidence="1">
    <location>
        <begin position="45"/>
        <end position="71"/>
    </location>
</feature>
<dbReference type="EMBL" id="BQNB010015951">
    <property type="protein sequence ID" value="GJT46039.1"/>
    <property type="molecule type" value="Genomic_DNA"/>
</dbReference>
<keyword evidence="3" id="KW-1185">Reference proteome</keyword>
<evidence type="ECO:0000313" key="3">
    <source>
        <dbReference type="Proteomes" id="UP001151760"/>
    </source>
</evidence>
<sequence length="88" mass="9549">MCLIPFQCLFVVDELNLANKLTEKEMSGLVQFVRYIRAPIALRYGTSGPRTSSSSSHGRNGSLSTLSDLPTIGVGSSLVKRSAEFLLD</sequence>
<evidence type="ECO:0000256" key="1">
    <source>
        <dbReference type="SAM" id="MobiDB-lite"/>
    </source>
</evidence>
<feature type="compositionally biased region" description="Low complexity" evidence="1">
    <location>
        <begin position="45"/>
        <end position="65"/>
    </location>
</feature>
<name>A0ABQ5E588_9ASTR</name>
<accession>A0ABQ5E588</accession>